<protein>
    <submittedName>
        <fullName evidence="3">Uncharacterized protein</fullName>
    </submittedName>
</protein>
<reference evidence="3" key="1">
    <citation type="submission" date="2023-03" db="EMBL/GenBank/DDBJ databases">
        <title>Selenobaculum gbiensis gen. nov. sp. nov., a new bacterium isolated from the gut microbiota of IBD patient.</title>
        <authorList>
            <person name="Yeo S."/>
            <person name="Park H."/>
            <person name="Huh C.S."/>
        </authorList>
    </citation>
    <scope>NUCLEOTIDE SEQUENCE</scope>
    <source>
        <strain evidence="3">ICN-92133</strain>
    </source>
</reference>
<feature type="chain" id="PRO_5040744784" evidence="2">
    <location>
        <begin position="24"/>
        <end position="62"/>
    </location>
</feature>
<dbReference type="AlphaFoldDB" id="A0A9Y2ES22"/>
<proteinExistence type="predicted"/>
<evidence type="ECO:0000313" key="3">
    <source>
        <dbReference type="EMBL" id="WIW69856.1"/>
    </source>
</evidence>
<dbReference type="KEGG" id="sgbi:P3F81_07980"/>
<feature type="compositionally biased region" description="Basic and acidic residues" evidence="1">
    <location>
        <begin position="31"/>
        <end position="51"/>
    </location>
</feature>
<name>A0A9Y2ES22_9FIRM</name>
<gene>
    <name evidence="3" type="ORF">P3F81_07980</name>
</gene>
<organism evidence="3 4">
    <name type="scientific">Selenobaculum gibii</name>
    <dbReference type="NCBI Taxonomy" id="3054208"/>
    <lineage>
        <taxon>Bacteria</taxon>
        <taxon>Bacillati</taxon>
        <taxon>Bacillota</taxon>
        <taxon>Negativicutes</taxon>
        <taxon>Selenomonadales</taxon>
        <taxon>Selenomonadaceae</taxon>
        <taxon>Selenobaculum</taxon>
    </lineage>
</organism>
<evidence type="ECO:0000256" key="1">
    <source>
        <dbReference type="SAM" id="MobiDB-lite"/>
    </source>
</evidence>
<dbReference type="RefSeq" id="WP_147669827.1">
    <property type="nucleotide sequence ID" value="NZ_CP120678.1"/>
</dbReference>
<dbReference type="PROSITE" id="PS51257">
    <property type="entry name" value="PROKAR_LIPOPROTEIN"/>
    <property type="match status" value="1"/>
</dbReference>
<feature type="region of interest" description="Disordered" evidence="1">
    <location>
        <begin position="26"/>
        <end position="62"/>
    </location>
</feature>
<accession>A0A9Y2ES22</accession>
<keyword evidence="2" id="KW-0732">Signal</keyword>
<evidence type="ECO:0000256" key="2">
    <source>
        <dbReference type="SAM" id="SignalP"/>
    </source>
</evidence>
<keyword evidence="4" id="KW-1185">Reference proteome</keyword>
<sequence>MKVRSLKIVAFSVVLIFTMSFIAGCGSSANNEDKKQTPVEKRQHVEGEKYDQGAGIGKIGGK</sequence>
<evidence type="ECO:0000313" key="4">
    <source>
        <dbReference type="Proteomes" id="UP001243623"/>
    </source>
</evidence>
<dbReference type="EMBL" id="CP120678">
    <property type="protein sequence ID" value="WIW69856.1"/>
    <property type="molecule type" value="Genomic_DNA"/>
</dbReference>
<feature type="signal peptide" evidence="2">
    <location>
        <begin position="1"/>
        <end position="23"/>
    </location>
</feature>
<dbReference type="Proteomes" id="UP001243623">
    <property type="component" value="Chromosome"/>
</dbReference>